<name>A0AAE1QQA7_9SOLA</name>
<evidence type="ECO:0000313" key="2">
    <source>
        <dbReference type="EMBL" id="KAK4337605.1"/>
    </source>
</evidence>
<organism evidence="2 3">
    <name type="scientific">Anisodus tanguticus</name>
    <dbReference type="NCBI Taxonomy" id="243964"/>
    <lineage>
        <taxon>Eukaryota</taxon>
        <taxon>Viridiplantae</taxon>
        <taxon>Streptophyta</taxon>
        <taxon>Embryophyta</taxon>
        <taxon>Tracheophyta</taxon>
        <taxon>Spermatophyta</taxon>
        <taxon>Magnoliopsida</taxon>
        <taxon>eudicotyledons</taxon>
        <taxon>Gunneridae</taxon>
        <taxon>Pentapetalae</taxon>
        <taxon>asterids</taxon>
        <taxon>lamiids</taxon>
        <taxon>Solanales</taxon>
        <taxon>Solanaceae</taxon>
        <taxon>Solanoideae</taxon>
        <taxon>Hyoscyameae</taxon>
        <taxon>Anisodus</taxon>
    </lineage>
</organism>
<dbReference type="Proteomes" id="UP001291623">
    <property type="component" value="Unassembled WGS sequence"/>
</dbReference>
<sequence length="99" mass="10854">MEDIFSDEYEDDTGQGEDESNYDSATESEDDEDQQDSDSDAVADSLLETFTSYQPTDEIDEAFEDIVDKGNLSPRGETSYRGGRSSSVKGSLASKDDLS</sequence>
<keyword evidence="3" id="KW-1185">Reference proteome</keyword>
<feature type="region of interest" description="Disordered" evidence="1">
    <location>
        <begin position="1"/>
        <end position="44"/>
    </location>
</feature>
<evidence type="ECO:0000256" key="1">
    <source>
        <dbReference type="SAM" id="MobiDB-lite"/>
    </source>
</evidence>
<feature type="region of interest" description="Disordered" evidence="1">
    <location>
        <begin position="66"/>
        <end position="99"/>
    </location>
</feature>
<comment type="caution">
    <text evidence="2">The sequence shown here is derived from an EMBL/GenBank/DDBJ whole genome shotgun (WGS) entry which is preliminary data.</text>
</comment>
<proteinExistence type="predicted"/>
<gene>
    <name evidence="2" type="ORF">RND71_042092</name>
</gene>
<protein>
    <submittedName>
        <fullName evidence="2">Uncharacterized protein</fullName>
    </submittedName>
</protein>
<dbReference type="EMBL" id="JAVYJV010000024">
    <property type="protein sequence ID" value="KAK4337605.1"/>
    <property type="molecule type" value="Genomic_DNA"/>
</dbReference>
<reference evidence="2" key="1">
    <citation type="submission" date="2023-12" db="EMBL/GenBank/DDBJ databases">
        <title>Genome assembly of Anisodus tanguticus.</title>
        <authorList>
            <person name="Wang Y.-J."/>
        </authorList>
    </citation>
    <scope>NUCLEOTIDE SEQUENCE</scope>
    <source>
        <strain evidence="2">KB-2021</strain>
        <tissue evidence="2">Leaf</tissue>
    </source>
</reference>
<evidence type="ECO:0000313" key="3">
    <source>
        <dbReference type="Proteomes" id="UP001291623"/>
    </source>
</evidence>
<feature type="compositionally biased region" description="Acidic residues" evidence="1">
    <location>
        <begin position="1"/>
        <end position="41"/>
    </location>
</feature>
<accession>A0AAE1QQA7</accession>
<dbReference type="AlphaFoldDB" id="A0AAE1QQA7"/>